<evidence type="ECO:0000256" key="1">
    <source>
        <dbReference type="SAM" id="MobiDB-lite"/>
    </source>
</evidence>
<proteinExistence type="predicted"/>
<gene>
    <name evidence="2" type="ORF">DX912_16145</name>
</gene>
<evidence type="ECO:0000313" key="3">
    <source>
        <dbReference type="Proteomes" id="UP000256829"/>
    </source>
</evidence>
<feature type="compositionally biased region" description="Low complexity" evidence="1">
    <location>
        <begin position="20"/>
        <end position="31"/>
    </location>
</feature>
<organism evidence="2 3">
    <name type="scientific">Lysobacter soli</name>
    <dbReference type="NCBI Taxonomy" id="453783"/>
    <lineage>
        <taxon>Bacteria</taxon>
        <taxon>Pseudomonadati</taxon>
        <taxon>Pseudomonadota</taxon>
        <taxon>Gammaproteobacteria</taxon>
        <taxon>Lysobacterales</taxon>
        <taxon>Lysobacteraceae</taxon>
        <taxon>Lysobacter</taxon>
    </lineage>
</organism>
<dbReference type="EMBL" id="QTJR01000015">
    <property type="protein sequence ID" value="RDY65647.1"/>
    <property type="molecule type" value="Genomic_DNA"/>
</dbReference>
<protein>
    <submittedName>
        <fullName evidence="2">Uncharacterized protein</fullName>
    </submittedName>
</protein>
<evidence type="ECO:0000313" key="2">
    <source>
        <dbReference type="EMBL" id="RDY65647.1"/>
    </source>
</evidence>
<feature type="region of interest" description="Disordered" evidence="1">
    <location>
        <begin position="1"/>
        <end position="31"/>
    </location>
</feature>
<keyword evidence="3" id="KW-1185">Reference proteome</keyword>
<accession>A0A3D8V8A7</accession>
<feature type="region of interest" description="Disordered" evidence="1">
    <location>
        <begin position="184"/>
        <end position="207"/>
    </location>
</feature>
<sequence>MAAGHVFAQTADAPAPTDVLPTPAAQPATTPAPACQALCAGQQVEVELAEPVGSDTHKIGDRFQLRLAAPLMRDGVVIVPAGTPGVGEVVHAQTSRAGGKPGELLLAARFLDLPDGPLPLRAMKLAARGKDNINASLATSMVAGPFGLFVRGREIEIPAGTHAMAKLAHDLDPARAVHTSPVVAEATAPAQETPRTTDADNASHIKE</sequence>
<comment type="caution">
    <text evidence="2">The sequence shown here is derived from an EMBL/GenBank/DDBJ whole genome shotgun (WGS) entry which is preliminary data.</text>
</comment>
<reference evidence="2 3" key="1">
    <citation type="submission" date="2018-08" db="EMBL/GenBank/DDBJ databases">
        <title>Lysobacter soli KCTC 22011, whole genome shotgun sequence.</title>
        <authorList>
            <person name="Zhang X."/>
            <person name="Feng G."/>
            <person name="Zhu H."/>
        </authorList>
    </citation>
    <scope>NUCLEOTIDE SEQUENCE [LARGE SCALE GENOMIC DNA]</scope>
    <source>
        <strain evidence="2 3">KCTC 22011</strain>
    </source>
</reference>
<dbReference type="Proteomes" id="UP000256829">
    <property type="component" value="Unassembled WGS sequence"/>
</dbReference>
<feature type="compositionally biased region" description="Basic and acidic residues" evidence="1">
    <location>
        <begin position="195"/>
        <end position="207"/>
    </location>
</feature>
<name>A0A3D8V8A7_9GAMM</name>
<dbReference type="AlphaFoldDB" id="A0A3D8V8A7"/>